<keyword evidence="3" id="KW-1185">Reference proteome</keyword>
<reference evidence="2" key="1">
    <citation type="journal article" date="2023" name="BMC Genomics">
        <title>Chromosome-level genome assemblies of Cutaneotrichosporon spp. (Trichosporonales, Basidiomycota) reveal imbalanced evolution between nucleotide sequences and chromosome synteny.</title>
        <authorList>
            <person name="Kobayashi Y."/>
            <person name="Kayamori A."/>
            <person name="Aoki K."/>
            <person name="Shiwa Y."/>
            <person name="Matsutani M."/>
            <person name="Fujita N."/>
            <person name="Sugita T."/>
            <person name="Iwasaki W."/>
            <person name="Tanaka N."/>
            <person name="Takashima M."/>
        </authorList>
    </citation>
    <scope>NUCLEOTIDE SEQUENCE</scope>
    <source>
        <strain evidence="2">HIS019</strain>
    </source>
</reference>
<dbReference type="RefSeq" id="XP_060459604.1">
    <property type="nucleotide sequence ID" value="XM_060603296.1"/>
</dbReference>
<proteinExistence type="predicted"/>
<dbReference type="EMBL" id="AP028217">
    <property type="protein sequence ID" value="BEI94339.1"/>
    <property type="molecule type" value="Genomic_DNA"/>
</dbReference>
<organism evidence="2 3">
    <name type="scientific">Cutaneotrichosporon cavernicola</name>
    <dbReference type="NCBI Taxonomy" id="279322"/>
    <lineage>
        <taxon>Eukaryota</taxon>
        <taxon>Fungi</taxon>
        <taxon>Dikarya</taxon>
        <taxon>Basidiomycota</taxon>
        <taxon>Agaricomycotina</taxon>
        <taxon>Tremellomycetes</taxon>
        <taxon>Trichosporonales</taxon>
        <taxon>Trichosporonaceae</taxon>
        <taxon>Cutaneotrichosporon</taxon>
    </lineage>
</organism>
<name>A0AA48L978_9TREE</name>
<sequence>MTLSDLDLVSQAMASSEPANARGSVHANGTTSTTNGSANTPSTNSANLNPPTHLDTIGDIDLSSLSVEERAILLPIIDALRASDDTLDSLDVEDIMKQLDAAGSVADTIEDRLDSLLAHLGELEAQASPGEEKA</sequence>
<feature type="region of interest" description="Disordered" evidence="1">
    <location>
        <begin position="1"/>
        <end position="54"/>
    </location>
</feature>
<feature type="compositionally biased region" description="Low complexity" evidence="1">
    <location>
        <begin position="27"/>
        <end position="52"/>
    </location>
</feature>
<dbReference type="GeneID" id="85498209"/>
<accession>A0AA48L978</accession>
<protein>
    <submittedName>
        <fullName evidence="2">Uncharacterized protein</fullName>
    </submittedName>
</protein>
<dbReference type="Proteomes" id="UP001233271">
    <property type="component" value="Chromosome 6"/>
</dbReference>
<evidence type="ECO:0000313" key="2">
    <source>
        <dbReference type="EMBL" id="BEI94339.1"/>
    </source>
</evidence>
<evidence type="ECO:0000313" key="3">
    <source>
        <dbReference type="Proteomes" id="UP001233271"/>
    </source>
</evidence>
<gene>
    <name evidence="2" type="ORF">CcaverHIS019_0607980</name>
</gene>
<dbReference type="AlphaFoldDB" id="A0AA48L978"/>
<dbReference type="Pfam" id="PF03670">
    <property type="entry name" value="UPF0184"/>
    <property type="match status" value="1"/>
</dbReference>
<evidence type="ECO:0000256" key="1">
    <source>
        <dbReference type="SAM" id="MobiDB-lite"/>
    </source>
</evidence>
<dbReference type="KEGG" id="ccac:CcaHIS019_0607980"/>